<keyword evidence="2" id="KW-1185">Reference proteome</keyword>
<sequence length="238" mass="26069">MPFFDPLDGSPDDAAGSDNLNRPEEYVQGFSSLTRIDIDDCRSLTSILWSSSLPSLEELHIADCNSLTSIGVCGASSSSSGSGVKGFSSLAKISIWRCHALSSLDEFLTPDYLPVVKSISVRSCFGLISLSVYRLDGLQDLEIINCPRLKSQRVITFPSSLKKLVLDYCKGIESIDIKNSQLRSVSELEQLRIVHCPALKSIGTTAIDEIKDVTISGCPELKDIQQPFNRTYVKCRAI</sequence>
<evidence type="ECO:0000313" key="2">
    <source>
        <dbReference type="Proteomes" id="UP001732700"/>
    </source>
</evidence>
<reference evidence="1" key="1">
    <citation type="submission" date="2021-05" db="EMBL/GenBank/DDBJ databases">
        <authorList>
            <person name="Scholz U."/>
            <person name="Mascher M."/>
            <person name="Fiebig A."/>
        </authorList>
    </citation>
    <scope>NUCLEOTIDE SEQUENCE [LARGE SCALE GENOMIC DNA]</scope>
</reference>
<dbReference type="Proteomes" id="UP001732700">
    <property type="component" value="Chromosome 6A"/>
</dbReference>
<evidence type="ECO:0000313" key="1">
    <source>
        <dbReference type="EnsemblPlants" id="AVESA.00010b.r2.6AG1059320.1.CDS.1"/>
    </source>
</evidence>
<organism evidence="1 2">
    <name type="scientific">Avena sativa</name>
    <name type="common">Oat</name>
    <dbReference type="NCBI Taxonomy" id="4498"/>
    <lineage>
        <taxon>Eukaryota</taxon>
        <taxon>Viridiplantae</taxon>
        <taxon>Streptophyta</taxon>
        <taxon>Embryophyta</taxon>
        <taxon>Tracheophyta</taxon>
        <taxon>Spermatophyta</taxon>
        <taxon>Magnoliopsida</taxon>
        <taxon>Liliopsida</taxon>
        <taxon>Poales</taxon>
        <taxon>Poaceae</taxon>
        <taxon>BOP clade</taxon>
        <taxon>Pooideae</taxon>
        <taxon>Poodae</taxon>
        <taxon>Poeae</taxon>
        <taxon>Poeae Chloroplast Group 1 (Aveneae type)</taxon>
        <taxon>Aveninae</taxon>
        <taxon>Avena</taxon>
    </lineage>
</organism>
<accession>A0ACD5YYD9</accession>
<name>A0ACD5YYD9_AVESA</name>
<dbReference type="EnsemblPlants" id="AVESA.00010b.r2.6AG1059320.1">
    <property type="protein sequence ID" value="AVESA.00010b.r2.6AG1059320.1.CDS.1"/>
    <property type="gene ID" value="AVESA.00010b.r2.6AG1059320"/>
</dbReference>
<proteinExistence type="predicted"/>
<reference evidence="1" key="2">
    <citation type="submission" date="2025-09" db="UniProtKB">
        <authorList>
            <consortium name="EnsemblPlants"/>
        </authorList>
    </citation>
    <scope>IDENTIFICATION</scope>
</reference>
<protein>
    <submittedName>
        <fullName evidence="1">Uncharacterized protein</fullName>
    </submittedName>
</protein>